<dbReference type="Pfam" id="PF03658">
    <property type="entry name" value="Ub-RnfH"/>
    <property type="match status" value="1"/>
</dbReference>
<dbReference type="Proteomes" id="UP000274350">
    <property type="component" value="Chromosome"/>
</dbReference>
<evidence type="ECO:0000313" key="4">
    <source>
        <dbReference type="Proteomes" id="UP000274350"/>
    </source>
</evidence>
<evidence type="ECO:0000256" key="1">
    <source>
        <dbReference type="ARBA" id="ARBA00010645"/>
    </source>
</evidence>
<accession>A0A6M4AAV9</accession>
<organism evidence="3 4">
    <name type="scientific">Undibacterium piscinae</name>
    <dbReference type="NCBI Taxonomy" id="2495591"/>
    <lineage>
        <taxon>Bacteria</taxon>
        <taxon>Pseudomonadati</taxon>
        <taxon>Pseudomonadota</taxon>
        <taxon>Betaproteobacteria</taxon>
        <taxon>Burkholderiales</taxon>
        <taxon>Oxalobacteraceae</taxon>
        <taxon>Undibacterium</taxon>
    </lineage>
</organism>
<proteinExistence type="inferred from homology"/>
<dbReference type="InterPro" id="IPR037021">
    <property type="entry name" value="RnfH_sf"/>
</dbReference>
<sequence>MQIQICYATPQSPIICNLLVPENSTLQEAIAKSRILILHPEIDIANCRVGVFGKLKDFDAVLRVGDRVEIYRPLVAAPMESRRRRAEKQSAS</sequence>
<dbReference type="NCBIfam" id="NF002490">
    <property type="entry name" value="PRK01777.1"/>
    <property type="match status" value="1"/>
</dbReference>
<keyword evidence="4" id="KW-1185">Reference proteome</keyword>
<dbReference type="InterPro" id="IPR016155">
    <property type="entry name" value="Mopterin_synth/thiamin_S_b"/>
</dbReference>
<gene>
    <name evidence="3" type="ORF">EJG51_001875</name>
</gene>
<name>A0A6M4AAV9_9BURK</name>
<dbReference type="PANTHER" id="PTHR37483">
    <property type="entry name" value="UPF0125 PROTEIN RATB"/>
    <property type="match status" value="1"/>
</dbReference>
<dbReference type="OrthoDB" id="9796575at2"/>
<dbReference type="HAMAP" id="MF_00460">
    <property type="entry name" value="UPF0125_RnfH"/>
    <property type="match status" value="1"/>
</dbReference>
<reference evidence="3 4" key="1">
    <citation type="journal article" date="2019" name="Int. J. Syst. Evol. Microbiol.">
        <title>Undibacterium piscinae sp. nov., isolated from Korean shiner intestine.</title>
        <authorList>
            <person name="Lee S.Y."/>
            <person name="Kang W."/>
            <person name="Kim P.S."/>
            <person name="Kim H.S."/>
            <person name="Sung H."/>
            <person name="Shin N.R."/>
            <person name="Whon T.W."/>
            <person name="Yun J.H."/>
            <person name="Lee J.Y."/>
            <person name="Lee J.Y."/>
            <person name="Jung M.J."/>
            <person name="Jeong Y.S."/>
            <person name="Tak E.J."/>
            <person name="Han J.E."/>
            <person name="Hyun D.W."/>
            <person name="Kang M.S."/>
            <person name="Lee K.E."/>
            <person name="Lee B.H."/>
            <person name="Bae J.W."/>
        </authorList>
    </citation>
    <scope>NUCLEOTIDE SEQUENCE [LARGE SCALE GENOMIC DNA]</scope>
    <source>
        <strain evidence="3 4">S11R28</strain>
    </source>
</reference>
<evidence type="ECO:0000256" key="2">
    <source>
        <dbReference type="HAMAP-Rule" id="MF_00460"/>
    </source>
</evidence>
<dbReference type="AlphaFoldDB" id="A0A6M4AAV9"/>
<dbReference type="Gene3D" id="3.10.20.280">
    <property type="entry name" value="RnfH-like"/>
    <property type="match status" value="1"/>
</dbReference>
<evidence type="ECO:0000313" key="3">
    <source>
        <dbReference type="EMBL" id="QJQ07557.1"/>
    </source>
</evidence>
<dbReference type="KEGG" id="upi:EJG51_001875"/>
<dbReference type="InterPro" id="IPR005346">
    <property type="entry name" value="RnfH"/>
</dbReference>
<dbReference type="PANTHER" id="PTHR37483:SF1">
    <property type="entry name" value="UPF0125 PROTEIN RATB"/>
    <property type="match status" value="1"/>
</dbReference>
<comment type="similarity">
    <text evidence="1 2">Belongs to the UPF0125 (RnfH) family.</text>
</comment>
<dbReference type="SUPFAM" id="SSF54285">
    <property type="entry name" value="MoaD/ThiS"/>
    <property type="match status" value="1"/>
</dbReference>
<dbReference type="EMBL" id="CP051152">
    <property type="protein sequence ID" value="QJQ07557.1"/>
    <property type="molecule type" value="Genomic_DNA"/>
</dbReference>
<protein>
    <recommendedName>
        <fullName evidence="2">UPF0125 protein EJG51_001875</fullName>
    </recommendedName>
</protein>